<evidence type="ECO:0008006" key="3">
    <source>
        <dbReference type="Google" id="ProtNLM"/>
    </source>
</evidence>
<dbReference type="GO" id="GO:0003676">
    <property type="term" value="F:nucleic acid binding"/>
    <property type="evidence" value="ECO:0007669"/>
    <property type="project" value="InterPro"/>
</dbReference>
<comment type="caution">
    <text evidence="1">The sequence shown here is derived from an EMBL/GenBank/DDBJ whole genome shotgun (WGS) entry which is preliminary data.</text>
</comment>
<evidence type="ECO:0000313" key="2">
    <source>
        <dbReference type="Proteomes" id="UP000765509"/>
    </source>
</evidence>
<sequence length="162" mass="17723">MGPNTSLTKEQAKHILPSQIKEELCKGTLIFFSDGLLLTQLGGGAAVLIQGHIDAHGYPMEAAFFSNSQMALECAALPKKKSAAQHLQTKLYTNLQHQARIFPIRLYWCPGHVGIPENKKVDKLAKVAAESQITSQHTINTMSLSTLRQASKEALKNTPPHP</sequence>
<dbReference type="Gene3D" id="3.30.420.10">
    <property type="entry name" value="Ribonuclease H-like superfamily/Ribonuclease H"/>
    <property type="match status" value="1"/>
</dbReference>
<dbReference type="AlphaFoldDB" id="A0A9Q3ERU8"/>
<evidence type="ECO:0000313" key="1">
    <source>
        <dbReference type="EMBL" id="MBW0528315.1"/>
    </source>
</evidence>
<protein>
    <recommendedName>
        <fullName evidence="3">RNase H type-1 domain-containing protein</fullName>
    </recommendedName>
</protein>
<gene>
    <name evidence="1" type="ORF">O181_068030</name>
</gene>
<dbReference type="InterPro" id="IPR036397">
    <property type="entry name" value="RNaseH_sf"/>
</dbReference>
<dbReference type="Proteomes" id="UP000765509">
    <property type="component" value="Unassembled WGS sequence"/>
</dbReference>
<accession>A0A9Q3ERU8</accession>
<name>A0A9Q3ERU8_9BASI</name>
<dbReference type="SUPFAM" id="SSF53098">
    <property type="entry name" value="Ribonuclease H-like"/>
    <property type="match status" value="1"/>
</dbReference>
<keyword evidence="2" id="KW-1185">Reference proteome</keyword>
<dbReference type="OrthoDB" id="4368687at2759"/>
<reference evidence="1" key="1">
    <citation type="submission" date="2021-03" db="EMBL/GenBank/DDBJ databases">
        <title>Draft genome sequence of rust myrtle Austropuccinia psidii MF-1, a brazilian biotype.</title>
        <authorList>
            <person name="Quecine M.C."/>
            <person name="Pachon D.M.R."/>
            <person name="Bonatelli M.L."/>
            <person name="Correr F.H."/>
            <person name="Franceschini L.M."/>
            <person name="Leite T.F."/>
            <person name="Margarido G.R.A."/>
            <person name="Almeida C.A."/>
            <person name="Ferrarezi J.A."/>
            <person name="Labate C.A."/>
        </authorList>
    </citation>
    <scope>NUCLEOTIDE SEQUENCE</scope>
    <source>
        <strain evidence="1">MF-1</strain>
    </source>
</reference>
<organism evidence="1 2">
    <name type="scientific">Austropuccinia psidii MF-1</name>
    <dbReference type="NCBI Taxonomy" id="1389203"/>
    <lineage>
        <taxon>Eukaryota</taxon>
        <taxon>Fungi</taxon>
        <taxon>Dikarya</taxon>
        <taxon>Basidiomycota</taxon>
        <taxon>Pucciniomycotina</taxon>
        <taxon>Pucciniomycetes</taxon>
        <taxon>Pucciniales</taxon>
        <taxon>Sphaerophragmiaceae</taxon>
        <taxon>Austropuccinia</taxon>
    </lineage>
</organism>
<proteinExistence type="predicted"/>
<dbReference type="EMBL" id="AVOT02034258">
    <property type="protein sequence ID" value="MBW0528315.1"/>
    <property type="molecule type" value="Genomic_DNA"/>
</dbReference>
<dbReference type="InterPro" id="IPR012337">
    <property type="entry name" value="RNaseH-like_sf"/>
</dbReference>